<gene>
    <name evidence="2" type="ORF">NC653_040932</name>
</gene>
<evidence type="ECO:0000313" key="3">
    <source>
        <dbReference type="Proteomes" id="UP001164929"/>
    </source>
</evidence>
<name>A0AAD6L7E3_9ROSI</name>
<protein>
    <submittedName>
        <fullName evidence="2">Uncharacterized protein</fullName>
    </submittedName>
</protein>
<keyword evidence="3" id="KW-1185">Reference proteome</keyword>
<feature type="region of interest" description="Disordered" evidence="1">
    <location>
        <begin position="1"/>
        <end position="33"/>
    </location>
</feature>
<dbReference type="EMBL" id="JAQIZT010000019">
    <property type="protein sequence ID" value="KAJ6951636.1"/>
    <property type="molecule type" value="Genomic_DNA"/>
</dbReference>
<organism evidence="2 3">
    <name type="scientific">Populus alba x Populus x berolinensis</name>
    <dbReference type="NCBI Taxonomy" id="444605"/>
    <lineage>
        <taxon>Eukaryota</taxon>
        <taxon>Viridiplantae</taxon>
        <taxon>Streptophyta</taxon>
        <taxon>Embryophyta</taxon>
        <taxon>Tracheophyta</taxon>
        <taxon>Spermatophyta</taxon>
        <taxon>Magnoliopsida</taxon>
        <taxon>eudicotyledons</taxon>
        <taxon>Gunneridae</taxon>
        <taxon>Pentapetalae</taxon>
        <taxon>rosids</taxon>
        <taxon>fabids</taxon>
        <taxon>Malpighiales</taxon>
        <taxon>Salicaceae</taxon>
        <taxon>Saliceae</taxon>
        <taxon>Populus</taxon>
    </lineage>
</organism>
<sequence length="64" mass="7563">MMISSSDPTYNGNPNRKRNEKKIRSRKRRKEGGKEDANNIFMFLVIYTRHEYQGEEASWVLGLN</sequence>
<dbReference type="AlphaFoldDB" id="A0AAD6L7E3"/>
<proteinExistence type="predicted"/>
<feature type="compositionally biased region" description="Basic residues" evidence="1">
    <location>
        <begin position="15"/>
        <end position="31"/>
    </location>
</feature>
<dbReference type="Proteomes" id="UP001164929">
    <property type="component" value="Chromosome 19"/>
</dbReference>
<accession>A0AAD6L7E3</accession>
<evidence type="ECO:0000313" key="2">
    <source>
        <dbReference type="EMBL" id="KAJ6951636.1"/>
    </source>
</evidence>
<reference evidence="2" key="1">
    <citation type="journal article" date="2023" name="Mol. Ecol. Resour.">
        <title>Chromosome-level genome assembly of a triploid poplar Populus alba 'Berolinensis'.</title>
        <authorList>
            <person name="Chen S."/>
            <person name="Yu Y."/>
            <person name="Wang X."/>
            <person name="Wang S."/>
            <person name="Zhang T."/>
            <person name="Zhou Y."/>
            <person name="He R."/>
            <person name="Meng N."/>
            <person name="Wang Y."/>
            <person name="Liu W."/>
            <person name="Liu Z."/>
            <person name="Liu J."/>
            <person name="Guo Q."/>
            <person name="Huang H."/>
            <person name="Sederoff R.R."/>
            <person name="Wang G."/>
            <person name="Qu G."/>
            <person name="Chen S."/>
        </authorList>
    </citation>
    <scope>NUCLEOTIDE SEQUENCE</scope>
    <source>
        <strain evidence="2">SC-2020</strain>
    </source>
</reference>
<feature type="compositionally biased region" description="Polar residues" evidence="1">
    <location>
        <begin position="1"/>
        <end position="14"/>
    </location>
</feature>
<evidence type="ECO:0000256" key="1">
    <source>
        <dbReference type="SAM" id="MobiDB-lite"/>
    </source>
</evidence>
<comment type="caution">
    <text evidence="2">The sequence shown here is derived from an EMBL/GenBank/DDBJ whole genome shotgun (WGS) entry which is preliminary data.</text>
</comment>